<protein>
    <submittedName>
        <fullName evidence="1">Uncharacterized protein</fullName>
    </submittedName>
</protein>
<dbReference type="Proteomes" id="UP000186156">
    <property type="component" value="Unassembled WGS sequence"/>
</dbReference>
<dbReference type="AlphaFoldDB" id="A0A1N7JJE1"/>
<name>A0A1N7JJE1_9BACL</name>
<proteinExistence type="predicted"/>
<sequence length="80" mass="8395">MRVIGMERGGQFVCIRLSQMTTHIEGALLCGSGLAGGSSQVFGHVTARTSIAVFSPGGSRIAKIPRQIWTFSGSGGILWT</sequence>
<organism evidence="1 2">
    <name type="scientific">Alicyclobacillus vulcanalis</name>
    <dbReference type="NCBI Taxonomy" id="252246"/>
    <lineage>
        <taxon>Bacteria</taxon>
        <taxon>Bacillati</taxon>
        <taxon>Bacillota</taxon>
        <taxon>Bacilli</taxon>
        <taxon>Bacillales</taxon>
        <taxon>Alicyclobacillaceae</taxon>
        <taxon>Alicyclobacillus</taxon>
    </lineage>
</organism>
<evidence type="ECO:0000313" key="2">
    <source>
        <dbReference type="Proteomes" id="UP000186156"/>
    </source>
</evidence>
<keyword evidence="2" id="KW-1185">Reference proteome</keyword>
<evidence type="ECO:0000313" key="1">
    <source>
        <dbReference type="EMBL" id="SIS49445.1"/>
    </source>
</evidence>
<reference evidence="2" key="1">
    <citation type="submission" date="2017-01" db="EMBL/GenBank/DDBJ databases">
        <authorList>
            <person name="Varghese N."/>
            <person name="Submissions S."/>
        </authorList>
    </citation>
    <scope>NUCLEOTIDE SEQUENCE [LARGE SCALE GENOMIC DNA]</scope>
    <source>
        <strain evidence="2">DSM 16176</strain>
    </source>
</reference>
<accession>A0A1N7JJE1</accession>
<gene>
    <name evidence="1" type="ORF">SAMN05421799_1018</name>
</gene>
<dbReference type="EMBL" id="FTOO01000001">
    <property type="protein sequence ID" value="SIS49445.1"/>
    <property type="molecule type" value="Genomic_DNA"/>
</dbReference>